<dbReference type="SMART" id="SM00034">
    <property type="entry name" value="CLECT"/>
    <property type="match status" value="1"/>
</dbReference>
<dbReference type="Proteomes" id="UP000759131">
    <property type="component" value="Unassembled WGS sequence"/>
</dbReference>
<reference evidence="2" key="1">
    <citation type="submission" date="2020-11" db="EMBL/GenBank/DDBJ databases">
        <authorList>
            <person name="Tran Van P."/>
        </authorList>
    </citation>
    <scope>NUCLEOTIDE SEQUENCE</scope>
</reference>
<dbReference type="EMBL" id="CAJPIZ010003023">
    <property type="protein sequence ID" value="CAG2105809.1"/>
    <property type="molecule type" value="Genomic_DNA"/>
</dbReference>
<dbReference type="PANTHER" id="PTHR22803">
    <property type="entry name" value="MANNOSE, PHOSPHOLIPASE, LECTIN RECEPTOR RELATED"/>
    <property type="match status" value="1"/>
</dbReference>
<evidence type="ECO:0000313" key="3">
    <source>
        <dbReference type="Proteomes" id="UP000759131"/>
    </source>
</evidence>
<feature type="domain" description="C-type lectin" evidence="1">
    <location>
        <begin position="27"/>
        <end position="157"/>
    </location>
</feature>
<keyword evidence="3" id="KW-1185">Reference proteome</keyword>
<dbReference type="OrthoDB" id="6512817at2759"/>
<dbReference type="EMBL" id="OC857598">
    <property type="protein sequence ID" value="CAD7625379.1"/>
    <property type="molecule type" value="Genomic_DNA"/>
</dbReference>
<dbReference type="InterPro" id="IPR001304">
    <property type="entry name" value="C-type_lectin-like"/>
</dbReference>
<dbReference type="Pfam" id="PF00059">
    <property type="entry name" value="Lectin_C"/>
    <property type="match status" value="1"/>
</dbReference>
<name>A0A7R9KLJ0_9ACAR</name>
<dbReference type="InterPro" id="IPR050111">
    <property type="entry name" value="C-type_lectin/snaclec_domain"/>
</dbReference>
<dbReference type="CDD" id="cd00037">
    <property type="entry name" value="CLECT"/>
    <property type="match status" value="1"/>
</dbReference>
<accession>A0A7R9KLJ0</accession>
<sequence>MDNNGYADQYLLPFIKVQDVVCRTSGGTEKCYYIIDKVVNEVEAKTYCSSLDSTARLLSIHSAEEATFVTGLLKGHGKFPADIWLGLEHGAGGYYRWVDGQSSDYTNWMPGWATAFDDDDGQGRPWGDCSRLAVSEDKSYGFWYTDRCEKGLAVVCQVTSSVLVNV</sequence>
<dbReference type="InterPro" id="IPR016186">
    <property type="entry name" value="C-type_lectin-like/link_sf"/>
</dbReference>
<organism evidence="2">
    <name type="scientific">Medioppia subpectinata</name>
    <dbReference type="NCBI Taxonomy" id="1979941"/>
    <lineage>
        <taxon>Eukaryota</taxon>
        <taxon>Metazoa</taxon>
        <taxon>Ecdysozoa</taxon>
        <taxon>Arthropoda</taxon>
        <taxon>Chelicerata</taxon>
        <taxon>Arachnida</taxon>
        <taxon>Acari</taxon>
        <taxon>Acariformes</taxon>
        <taxon>Sarcoptiformes</taxon>
        <taxon>Oribatida</taxon>
        <taxon>Brachypylina</taxon>
        <taxon>Oppioidea</taxon>
        <taxon>Oppiidae</taxon>
        <taxon>Medioppia</taxon>
    </lineage>
</organism>
<dbReference type="SUPFAM" id="SSF56436">
    <property type="entry name" value="C-type lectin-like"/>
    <property type="match status" value="1"/>
</dbReference>
<evidence type="ECO:0000259" key="1">
    <source>
        <dbReference type="PROSITE" id="PS50041"/>
    </source>
</evidence>
<proteinExistence type="predicted"/>
<dbReference type="AlphaFoldDB" id="A0A7R9KLJ0"/>
<protein>
    <recommendedName>
        <fullName evidence="1">C-type lectin domain-containing protein</fullName>
    </recommendedName>
</protein>
<dbReference type="Gene3D" id="3.10.100.10">
    <property type="entry name" value="Mannose-Binding Protein A, subunit A"/>
    <property type="match status" value="1"/>
</dbReference>
<evidence type="ECO:0000313" key="2">
    <source>
        <dbReference type="EMBL" id="CAD7625379.1"/>
    </source>
</evidence>
<dbReference type="PROSITE" id="PS50041">
    <property type="entry name" value="C_TYPE_LECTIN_2"/>
    <property type="match status" value="1"/>
</dbReference>
<gene>
    <name evidence="2" type="ORF">OSB1V03_LOCUS5814</name>
</gene>
<dbReference type="InterPro" id="IPR016187">
    <property type="entry name" value="CTDL_fold"/>
</dbReference>